<gene>
    <name evidence="2" type="ORF">CTEN210_00616</name>
</gene>
<dbReference type="SUPFAM" id="SSF53448">
    <property type="entry name" value="Nucleotide-diphospho-sugar transferases"/>
    <property type="match status" value="1"/>
</dbReference>
<evidence type="ECO:0000256" key="1">
    <source>
        <dbReference type="SAM" id="MobiDB-lite"/>
    </source>
</evidence>
<dbReference type="Gene3D" id="3.90.550.10">
    <property type="entry name" value="Spore Coat Polysaccharide Biosynthesis Protein SpsA, Chain A"/>
    <property type="match status" value="1"/>
</dbReference>
<evidence type="ECO:0000313" key="2">
    <source>
        <dbReference type="EMBL" id="GFH44142.1"/>
    </source>
</evidence>
<name>A0AAD3CDK3_9STRA</name>
<organism evidence="2 3">
    <name type="scientific">Chaetoceros tenuissimus</name>
    <dbReference type="NCBI Taxonomy" id="426638"/>
    <lineage>
        <taxon>Eukaryota</taxon>
        <taxon>Sar</taxon>
        <taxon>Stramenopiles</taxon>
        <taxon>Ochrophyta</taxon>
        <taxon>Bacillariophyta</taxon>
        <taxon>Coscinodiscophyceae</taxon>
        <taxon>Chaetocerotophycidae</taxon>
        <taxon>Chaetocerotales</taxon>
        <taxon>Chaetocerotaceae</taxon>
        <taxon>Chaetoceros</taxon>
    </lineage>
</organism>
<dbReference type="PANTHER" id="PTHR11183">
    <property type="entry name" value="GLYCOGENIN SUBFAMILY MEMBER"/>
    <property type="match status" value="1"/>
</dbReference>
<dbReference type="Proteomes" id="UP001054902">
    <property type="component" value="Unassembled WGS sequence"/>
</dbReference>
<sequence>MSRQISTSIFIFILFAALLQLLYITSTLDLISPNIGIDTAISTFTVPNTEHTTSTVSTHIDSKIQSQTSLNSRSEYPDKPRQHRFAYAFLLAGASPQDLFSTGGFYGVLVANEFFKKINSIADVILMIRMHKNSNATSLTLKQEELLENAGIKIEYLPGPPLVDTFMTATFDKFRILSLTEYDRVIFLDSDEQPFCNIDYLFTQSIGTNAILEPNVVKMGKLEPANAGLFMLEPNQEDAEHIRNIINGRYPYGSEWDTDIGWQQIHPPDHWQSWIAQNDTTKWKFYCGDADQGLLYYWTKYVKRSVTILHPRKMEHYRCTEEAKESKPFDYNSTCHQFGNYDQISDRKRFVEFDAFHYTGHKKPWLQDVKKYNRTIIPENSSGKEFHDKSCKVISYDDRAQVWFNLLSSALNRLGMNDIDTKKLFPLPRRQSLGGWSTAEEKDAAKEHFHPKWERKISKE</sequence>
<evidence type="ECO:0008006" key="4">
    <source>
        <dbReference type="Google" id="ProtNLM"/>
    </source>
</evidence>
<protein>
    <recommendedName>
        <fullName evidence="4">Hexosyltransferase</fullName>
    </recommendedName>
</protein>
<evidence type="ECO:0000313" key="3">
    <source>
        <dbReference type="Proteomes" id="UP001054902"/>
    </source>
</evidence>
<dbReference type="EMBL" id="BLLK01000019">
    <property type="protein sequence ID" value="GFH44142.1"/>
    <property type="molecule type" value="Genomic_DNA"/>
</dbReference>
<dbReference type="InterPro" id="IPR050587">
    <property type="entry name" value="GNT1/Glycosyltrans_8"/>
</dbReference>
<dbReference type="AlphaFoldDB" id="A0AAD3CDK3"/>
<dbReference type="InterPro" id="IPR029044">
    <property type="entry name" value="Nucleotide-diphossugar_trans"/>
</dbReference>
<comment type="caution">
    <text evidence="2">The sequence shown here is derived from an EMBL/GenBank/DDBJ whole genome shotgun (WGS) entry which is preliminary data.</text>
</comment>
<proteinExistence type="predicted"/>
<keyword evidence="3" id="KW-1185">Reference proteome</keyword>
<feature type="region of interest" description="Disordered" evidence="1">
    <location>
        <begin position="436"/>
        <end position="460"/>
    </location>
</feature>
<reference evidence="2 3" key="1">
    <citation type="journal article" date="2021" name="Sci. Rep.">
        <title>The genome of the diatom Chaetoceros tenuissimus carries an ancient integrated fragment of an extant virus.</title>
        <authorList>
            <person name="Hongo Y."/>
            <person name="Kimura K."/>
            <person name="Takaki Y."/>
            <person name="Yoshida Y."/>
            <person name="Baba S."/>
            <person name="Kobayashi G."/>
            <person name="Nagasaki K."/>
            <person name="Hano T."/>
            <person name="Tomaru Y."/>
        </authorList>
    </citation>
    <scope>NUCLEOTIDE SEQUENCE [LARGE SCALE GENOMIC DNA]</scope>
    <source>
        <strain evidence="2 3">NIES-3715</strain>
    </source>
</reference>
<accession>A0AAD3CDK3</accession>
<feature type="compositionally biased region" description="Basic and acidic residues" evidence="1">
    <location>
        <begin position="439"/>
        <end position="460"/>
    </location>
</feature>